<gene>
    <name evidence="3" type="ORF">FE257_010378</name>
</gene>
<sequence>MEDRTLSETLSARQFFADPLFQATDHANSSRYIRPNTRAQDKKGKRKASVSPDRTKKRGRPRIASANDRRTQVRVAQRAYRLKKETMFRDMEERLAELEASMTNMSDSLSSFYQMAIQSDLHITHPGLFGRLVQTVRDVTAMTSSTTAACPEDSLGGNRGPQAISLNPSSDRPTFGYVVDSTPNVNYAAYSRASTSATRSSSPACIYDLPSRVHRPLPGHTNFSFSFNESSFSRRLHRFCLEHIYRLIMDPRSDPKEVYRVFRLMPCIKYKDRMIPYLKCLVWAGPNEDLETPAVPFYCIGGAGTHYPHTEDGSPVYPENMRLPRKILGTLPKEISEEQETPEGQRHELLKIHGLDGVWLDCRDVEGFLHAKGIAFNETGPTGPSSPKSLSAMNIATPPVEVIPENQGSTVRQPHMDTKTGRTTHQTLSLNVEELLPLLLKNMIILGRAPGFRLSDVESAFQLSVKISCD</sequence>
<accession>A0AAD4CIQ0</accession>
<dbReference type="CDD" id="cd14688">
    <property type="entry name" value="bZIP_YAP"/>
    <property type="match status" value="1"/>
</dbReference>
<keyword evidence="1" id="KW-0175">Coiled coil</keyword>
<dbReference type="PANTHER" id="PTHR40618">
    <property type="entry name" value="B-ZIP TRANSCRIPTION FACTOR (EUROFUNG)-RELATED"/>
    <property type="match status" value="1"/>
</dbReference>
<organism evidence="3 4">
    <name type="scientific">Aspergillus nanangensis</name>
    <dbReference type="NCBI Taxonomy" id="2582783"/>
    <lineage>
        <taxon>Eukaryota</taxon>
        <taxon>Fungi</taxon>
        <taxon>Dikarya</taxon>
        <taxon>Ascomycota</taxon>
        <taxon>Pezizomycotina</taxon>
        <taxon>Eurotiomycetes</taxon>
        <taxon>Eurotiomycetidae</taxon>
        <taxon>Eurotiales</taxon>
        <taxon>Aspergillaceae</taxon>
        <taxon>Aspergillus</taxon>
        <taxon>Aspergillus subgen. Circumdati</taxon>
    </lineage>
</organism>
<dbReference type="AlphaFoldDB" id="A0AAD4CIQ0"/>
<name>A0AAD4CIQ0_ASPNN</name>
<evidence type="ECO:0000313" key="4">
    <source>
        <dbReference type="Proteomes" id="UP001194746"/>
    </source>
</evidence>
<reference evidence="3" key="1">
    <citation type="journal article" date="2019" name="Beilstein J. Org. Chem.">
        <title>Nanangenines: drimane sesquiterpenoids as the dominant metabolite cohort of a novel Australian fungus, Aspergillus nanangensis.</title>
        <authorList>
            <person name="Lacey H.J."/>
            <person name="Gilchrist C.L.M."/>
            <person name="Crombie A."/>
            <person name="Kalaitzis J.A."/>
            <person name="Vuong D."/>
            <person name="Rutledge P.J."/>
            <person name="Turner P."/>
            <person name="Pitt J.I."/>
            <person name="Lacey E."/>
            <person name="Chooi Y.H."/>
            <person name="Piggott A.M."/>
        </authorList>
    </citation>
    <scope>NUCLEOTIDE SEQUENCE</scope>
    <source>
        <strain evidence="3">MST-FP2251</strain>
    </source>
</reference>
<proteinExistence type="predicted"/>
<dbReference type="EMBL" id="VCAU01000064">
    <property type="protein sequence ID" value="KAF9887250.1"/>
    <property type="molecule type" value="Genomic_DNA"/>
</dbReference>
<feature type="region of interest" description="Disordered" evidence="2">
    <location>
        <begin position="26"/>
        <end position="71"/>
    </location>
</feature>
<evidence type="ECO:0000313" key="3">
    <source>
        <dbReference type="EMBL" id="KAF9887250.1"/>
    </source>
</evidence>
<dbReference type="PANTHER" id="PTHR40618:SF1">
    <property type="entry name" value="B-ZIP TRANSCRIPTION FACTOR (EUROFUNG)"/>
    <property type="match status" value="1"/>
</dbReference>
<dbReference type="InterPro" id="IPR046347">
    <property type="entry name" value="bZIP_sf"/>
</dbReference>
<evidence type="ECO:0000256" key="1">
    <source>
        <dbReference type="SAM" id="Coils"/>
    </source>
</evidence>
<evidence type="ECO:0008006" key="5">
    <source>
        <dbReference type="Google" id="ProtNLM"/>
    </source>
</evidence>
<protein>
    <recommendedName>
        <fullName evidence="5">BZIP domain-containing protein</fullName>
    </recommendedName>
</protein>
<comment type="caution">
    <text evidence="3">The sequence shown here is derived from an EMBL/GenBank/DDBJ whole genome shotgun (WGS) entry which is preliminary data.</text>
</comment>
<feature type="coiled-coil region" evidence="1">
    <location>
        <begin position="81"/>
        <end position="108"/>
    </location>
</feature>
<dbReference type="SUPFAM" id="SSF57959">
    <property type="entry name" value="Leucine zipper domain"/>
    <property type="match status" value="1"/>
</dbReference>
<dbReference type="Gene3D" id="1.20.5.170">
    <property type="match status" value="1"/>
</dbReference>
<dbReference type="Proteomes" id="UP001194746">
    <property type="component" value="Unassembled WGS sequence"/>
</dbReference>
<keyword evidence="4" id="KW-1185">Reference proteome</keyword>
<reference evidence="3" key="2">
    <citation type="submission" date="2020-02" db="EMBL/GenBank/DDBJ databases">
        <authorList>
            <person name="Gilchrist C.L.M."/>
            <person name="Chooi Y.-H."/>
        </authorList>
    </citation>
    <scope>NUCLEOTIDE SEQUENCE</scope>
    <source>
        <strain evidence="3">MST-FP2251</strain>
    </source>
</reference>
<dbReference type="GO" id="GO:0003700">
    <property type="term" value="F:DNA-binding transcription factor activity"/>
    <property type="evidence" value="ECO:0007669"/>
    <property type="project" value="InterPro"/>
</dbReference>
<evidence type="ECO:0000256" key="2">
    <source>
        <dbReference type="SAM" id="MobiDB-lite"/>
    </source>
</evidence>